<evidence type="ECO:0000313" key="2">
    <source>
        <dbReference type="EMBL" id="GCD93771.1"/>
    </source>
</evidence>
<dbReference type="Pfam" id="PF09250">
    <property type="entry name" value="Prim-Pol"/>
    <property type="match status" value="1"/>
</dbReference>
<dbReference type="InterPro" id="IPR015330">
    <property type="entry name" value="DNA_primase/pol_bifunc_N"/>
</dbReference>
<dbReference type="SUPFAM" id="SSF56747">
    <property type="entry name" value="Prim-pol domain"/>
    <property type="match status" value="1"/>
</dbReference>
<dbReference type="Proteomes" id="UP000286931">
    <property type="component" value="Unassembled WGS sequence"/>
</dbReference>
<protein>
    <recommendedName>
        <fullName evidence="1">DNA primase/polymerase bifunctional N-terminal domain-containing protein</fullName>
    </recommendedName>
</protein>
<dbReference type="EMBL" id="BIFH01000014">
    <property type="protein sequence ID" value="GCD93771.1"/>
    <property type="molecule type" value="Genomic_DNA"/>
</dbReference>
<dbReference type="RefSeq" id="WP_246126496.1">
    <property type="nucleotide sequence ID" value="NZ_BIFH01000014.1"/>
</dbReference>
<dbReference type="CDD" id="cd04859">
    <property type="entry name" value="Prim_Pol"/>
    <property type="match status" value="1"/>
</dbReference>
<sequence length="354" mass="37559">MTHAHVNRPLSHPPSKTVAVCSRWSADPCPATEGVRRYMHGYFCPAHAPASPSGPARQEALPSVSVDNPLKATALQLAAHGWSVFPITPGSKKPPMVRDWEHRATTDPDRIARCWDHGRYNVGIATGPSGLVVVDLDRPKSDTDTPPAEWAEQEAADGFDVLYLLAAQAEQPYPGDTFTVATASGGQHLYFRAPDGIDLRNSTGKLGWKIDTRAHGGYVVAPGSITGATSYRILNDTPPAPLPSWLLERLRPAPIVRGPVAIPLVRHASGYAAAALRNETANVAGAPEGMRNATLVRAARALGRFVASGDLPRGVVEDALKEGASGAGLTERESVPAITSALNWSIAHNVTRAA</sequence>
<evidence type="ECO:0000313" key="3">
    <source>
        <dbReference type="Proteomes" id="UP000286931"/>
    </source>
</evidence>
<evidence type="ECO:0000259" key="1">
    <source>
        <dbReference type="SMART" id="SM00943"/>
    </source>
</evidence>
<accession>A0A401YGN0</accession>
<feature type="domain" description="DNA primase/polymerase bifunctional N-terminal" evidence="1">
    <location>
        <begin position="74"/>
        <end position="246"/>
    </location>
</feature>
<gene>
    <name evidence="2" type="ORF">EHYA_01419</name>
</gene>
<organism evidence="2 3">
    <name type="scientific">Embleya hyalina</name>
    <dbReference type="NCBI Taxonomy" id="516124"/>
    <lineage>
        <taxon>Bacteria</taxon>
        <taxon>Bacillati</taxon>
        <taxon>Actinomycetota</taxon>
        <taxon>Actinomycetes</taxon>
        <taxon>Kitasatosporales</taxon>
        <taxon>Streptomycetaceae</taxon>
        <taxon>Embleya</taxon>
    </lineage>
</organism>
<keyword evidence="3" id="KW-1185">Reference proteome</keyword>
<comment type="caution">
    <text evidence="2">The sequence shown here is derived from an EMBL/GenBank/DDBJ whole genome shotgun (WGS) entry which is preliminary data.</text>
</comment>
<dbReference type="AlphaFoldDB" id="A0A401YGN0"/>
<dbReference type="SMART" id="SM00943">
    <property type="entry name" value="Prim-Pol"/>
    <property type="match status" value="1"/>
</dbReference>
<name>A0A401YGN0_9ACTN</name>
<reference evidence="2 3" key="1">
    <citation type="submission" date="2018-12" db="EMBL/GenBank/DDBJ databases">
        <title>Draft genome sequence of Embleya hyalina NBRC 13850T.</title>
        <authorList>
            <person name="Komaki H."/>
            <person name="Hosoyama A."/>
            <person name="Kimura A."/>
            <person name="Ichikawa N."/>
            <person name="Tamura T."/>
        </authorList>
    </citation>
    <scope>NUCLEOTIDE SEQUENCE [LARGE SCALE GENOMIC DNA]</scope>
    <source>
        <strain evidence="2 3">NBRC 13850</strain>
    </source>
</reference>
<proteinExistence type="predicted"/>